<evidence type="ECO:0000256" key="2">
    <source>
        <dbReference type="SAM" id="Phobius"/>
    </source>
</evidence>
<keyword evidence="2" id="KW-0812">Transmembrane</keyword>
<accession>A0A0V0QES2</accession>
<sequence>MILFENFNKNDYIDNRYQPLKIFDRDSDANFETDNWEFENPFTFNYDAYENKKHEKEIKQLKKSVILVDEQTNQTFSLPNLQFNFQKFTNEININVSQIFEGISQQIGFDLSKFCLCIKDPKTEYYTQIQDNQACLINFKALEYLPQIEIKVGQAIQEEVLEKNENVNKQNTYLQTQTENDLIYQNQSLQKQKQSENITKLIQDQSQSETTKQKRVRERSIIEVIEKVQQWRNLFENGIPSEKDSNQMIRITLHQAAAMVNLSKKSLDNYHLQLKNGYKYGFNFELYKHSKIGKLRQFNIQKKKEEKKQQQQNQCFEECQNTKQSSDFITQIQNDIQNQDDSNQSLDSQYLHQDNQTNQNNETQQESSFFQEQNNNNYQEEDNGSNQLEAFINQSINLFGSDREEQNQSNQNQFNQIELNSSIQLQENEESLVQNQMEFNKITTADNQDPEIVDTDVFLLEQEKQKQSPAKKHPNNKKQNKESIINIQGNLQALLLSKIFAIKQILIELFFQILLKDENFDLDYYKYQEDNKINFERKKKELDRIQPRKSVIIHKDNQPVKQYVRYSLKDICCRAKTGYNCCGRTSKDSIFNSYGGNDRYKSDLTQFLYDTSIGPAGLSTLECSLSETLFIDGNFSETEELTSLKCSAGFLEMEETYISQFYLSNEETITCGNVYETQVQSDINNNSCGDSTWGAILNQIMLDKDCREKDECSITNSEFKDYFADCWSDLKNQNDLQFRISSQCSDAQFELFDEFGASTKISIESIANFIAIMDVVIVVLFIQMLMALSISDNKTQNNVFKDRVQVSKFSVMISNLPVLQENELKLQLKQHIELRIQKYLDKKKKTKKDIKIVDIRIAEAFEEIQLMQKEGINEQQKQEKVAEFIHKYDKNLNIIKQLIPGKVRLQDLNDAIPNFPKKKQNEAKKDLQKIEKLKKKVLKINNKVKRNEENAYEVKYAFVTFETMHSTGVALQALRGNSCQQLADFLCGCCVSQNRKFKGKLLKIKQAPAPDNILWENIYISSIAKFIRRFISILLTIIFLVGSFWAIIYVRNKTDEIKEQYPEVNCSEVKYDNIKSSDIINESEQNSGAGFIQCFCNDKIQDIIKYTANKSGYFKDKKEIYEVCYDWFQDYAFIQLLPLIAAICVIEVNFFIQLLFRKLSSFEKYNYLTQEYAARIYKIFIAMFINTGLLLLIINVDFKISNDNFLHSVLGGQYQDLTPSWFKNVGTVIIFTIAVNTISTPLVMMGFQLIRVTLRCLDRGCTYNGKKTNKRKTQQLIDLYTGPEFMIDLRYSQILNVIFIGMVYSAGLPLLYFCVFLHLFLLFWFDKIWVLKICRIPKNYDEEMQNIVKKIIWIAPILHLIFAIFIYGNFQIFYESQTFIDEFSTFSDSKYLQIFIERAVSRKYNIYLAILLLFILMVIILRIFVWTPIKHIFKRCCKTAYHKQNVKNPRRDQSYYNFMSSEMIDQDIKLSEYYMEENVNNLQFYTLMEKRQKELHAYENIVSSQKHSIDFPNFLGLFSYDIRWLYRATRNRLPRGAQVRILQASL</sequence>
<feature type="transmembrane region" description="Helical" evidence="2">
    <location>
        <begin position="1132"/>
        <end position="1156"/>
    </location>
</feature>
<keyword evidence="2" id="KW-0472">Membrane</keyword>
<keyword evidence="4" id="KW-1185">Reference proteome</keyword>
<name>A0A0V0QES2_PSEPJ</name>
<evidence type="ECO:0000256" key="1">
    <source>
        <dbReference type="SAM" id="Coils"/>
    </source>
</evidence>
<reference evidence="3 4" key="1">
    <citation type="journal article" date="2015" name="Sci. Rep.">
        <title>Genome of the facultative scuticociliatosis pathogen Pseudocohnilembus persalinus provides insight into its virulence through horizontal gene transfer.</title>
        <authorList>
            <person name="Xiong J."/>
            <person name="Wang G."/>
            <person name="Cheng J."/>
            <person name="Tian M."/>
            <person name="Pan X."/>
            <person name="Warren A."/>
            <person name="Jiang C."/>
            <person name="Yuan D."/>
            <person name="Miao W."/>
        </authorList>
    </citation>
    <scope>NUCLEOTIDE SEQUENCE [LARGE SCALE GENOMIC DNA]</scope>
    <source>
        <strain evidence="3">36N120E</strain>
    </source>
</reference>
<feature type="transmembrane region" description="Helical" evidence="2">
    <location>
        <begin position="1228"/>
        <end position="1250"/>
    </location>
</feature>
<dbReference type="GO" id="GO:0005886">
    <property type="term" value="C:plasma membrane"/>
    <property type="evidence" value="ECO:0007669"/>
    <property type="project" value="TreeGrafter"/>
</dbReference>
<dbReference type="GO" id="GO:0005227">
    <property type="term" value="F:calcium-activated cation channel activity"/>
    <property type="evidence" value="ECO:0007669"/>
    <property type="project" value="InterPro"/>
</dbReference>
<dbReference type="InParanoid" id="A0A0V0QES2"/>
<protein>
    <submittedName>
        <fullName evidence="3">Uncharacterized protein</fullName>
    </submittedName>
</protein>
<dbReference type="PANTHER" id="PTHR13018">
    <property type="entry name" value="PROBABLE MEMBRANE PROTEIN DUF221-RELATED"/>
    <property type="match status" value="1"/>
</dbReference>
<dbReference type="EMBL" id="LDAU01000183">
    <property type="protein sequence ID" value="KRX00706.1"/>
    <property type="molecule type" value="Genomic_DNA"/>
</dbReference>
<evidence type="ECO:0000313" key="4">
    <source>
        <dbReference type="Proteomes" id="UP000054937"/>
    </source>
</evidence>
<comment type="caution">
    <text evidence="3">The sequence shown here is derived from an EMBL/GenBank/DDBJ whole genome shotgun (WGS) entry which is preliminary data.</text>
</comment>
<dbReference type="Proteomes" id="UP000054937">
    <property type="component" value="Unassembled WGS sequence"/>
</dbReference>
<feature type="transmembrane region" description="Helical" evidence="2">
    <location>
        <begin position="1030"/>
        <end position="1050"/>
    </location>
</feature>
<feature type="transmembrane region" description="Helical" evidence="2">
    <location>
        <begin position="1351"/>
        <end position="1374"/>
    </location>
</feature>
<keyword evidence="2" id="KW-1133">Transmembrane helix</keyword>
<feature type="transmembrane region" description="Helical" evidence="2">
    <location>
        <begin position="766"/>
        <end position="788"/>
    </location>
</feature>
<dbReference type="InterPro" id="IPR045122">
    <property type="entry name" value="Csc1-like"/>
</dbReference>
<organism evidence="3 4">
    <name type="scientific">Pseudocohnilembus persalinus</name>
    <name type="common">Ciliate</name>
    <dbReference type="NCBI Taxonomy" id="266149"/>
    <lineage>
        <taxon>Eukaryota</taxon>
        <taxon>Sar</taxon>
        <taxon>Alveolata</taxon>
        <taxon>Ciliophora</taxon>
        <taxon>Intramacronucleata</taxon>
        <taxon>Oligohymenophorea</taxon>
        <taxon>Scuticociliatia</taxon>
        <taxon>Philasterida</taxon>
        <taxon>Pseudocohnilembidae</taxon>
        <taxon>Pseudocohnilembus</taxon>
    </lineage>
</organism>
<proteinExistence type="predicted"/>
<evidence type="ECO:0000313" key="3">
    <source>
        <dbReference type="EMBL" id="KRX00706.1"/>
    </source>
</evidence>
<feature type="transmembrane region" description="Helical" evidence="2">
    <location>
        <begin position="1406"/>
        <end position="1425"/>
    </location>
</feature>
<feature type="coiled-coil region" evidence="1">
    <location>
        <begin position="923"/>
        <end position="950"/>
    </location>
</feature>
<keyword evidence="1" id="KW-0175">Coiled coil</keyword>
<gene>
    <name evidence="3" type="ORF">PPERSA_00933</name>
</gene>
<feature type="transmembrane region" description="Helical" evidence="2">
    <location>
        <begin position="1176"/>
        <end position="1196"/>
    </location>
</feature>
<dbReference type="OrthoDB" id="297739at2759"/>
<dbReference type="PANTHER" id="PTHR13018:SF135">
    <property type="entry name" value="CSC1_OSCA1-LIKE 7TM REGION DOMAIN-CONTAINING PROTEIN"/>
    <property type="match status" value="1"/>
</dbReference>